<gene>
    <name evidence="1" type="ORF">QE375_001857</name>
</gene>
<dbReference type="InterPro" id="IPR010982">
    <property type="entry name" value="Lambda_DNA-bd_dom_sf"/>
</dbReference>
<comment type="caution">
    <text evidence="1">The sequence shown here is derived from an EMBL/GenBank/DDBJ whole genome shotgun (WGS) entry which is preliminary data.</text>
</comment>
<reference evidence="1 2" key="1">
    <citation type="submission" date="2023-08" db="EMBL/GenBank/DDBJ databases">
        <title>Functional and genomic diversity of the sorghum phyllosphere microbiome.</title>
        <authorList>
            <person name="Shade A."/>
        </authorList>
    </citation>
    <scope>NUCLEOTIDE SEQUENCE [LARGE SCALE GENOMIC DNA]</scope>
    <source>
        <strain evidence="1 2">SORGH_AS_0445</strain>
    </source>
</reference>
<dbReference type="Proteomes" id="UP001249291">
    <property type="component" value="Unassembled WGS sequence"/>
</dbReference>
<name>A0ABU1HQI2_9MICO</name>
<organism evidence="1 2">
    <name type="scientific">Microbacterium foliorum</name>
    <dbReference type="NCBI Taxonomy" id="104336"/>
    <lineage>
        <taxon>Bacteria</taxon>
        <taxon>Bacillati</taxon>
        <taxon>Actinomycetota</taxon>
        <taxon>Actinomycetes</taxon>
        <taxon>Micrococcales</taxon>
        <taxon>Microbacteriaceae</taxon>
        <taxon>Microbacterium</taxon>
    </lineage>
</organism>
<protein>
    <recommendedName>
        <fullName evidence="3">HTH cro/C1-type domain-containing protein</fullName>
    </recommendedName>
</protein>
<dbReference type="Gene3D" id="1.10.260.40">
    <property type="entry name" value="lambda repressor-like DNA-binding domains"/>
    <property type="match status" value="1"/>
</dbReference>
<dbReference type="SUPFAM" id="SSF47413">
    <property type="entry name" value="lambda repressor-like DNA-binding domains"/>
    <property type="match status" value="1"/>
</dbReference>
<proteinExistence type="predicted"/>
<sequence>MTTDVRRVVADAVEEELLRAGRSSQWLSARVGITGTELRQKLAGEVDFTVTDLAEIAQALGIAVAQLTPRPH</sequence>
<dbReference type="RefSeq" id="WP_309690185.1">
    <property type="nucleotide sequence ID" value="NZ_JAVIZQ010000001.1"/>
</dbReference>
<keyword evidence="2" id="KW-1185">Reference proteome</keyword>
<evidence type="ECO:0000313" key="1">
    <source>
        <dbReference type="EMBL" id="MDR6142303.1"/>
    </source>
</evidence>
<accession>A0ABU1HQI2</accession>
<evidence type="ECO:0008006" key="3">
    <source>
        <dbReference type="Google" id="ProtNLM"/>
    </source>
</evidence>
<evidence type="ECO:0000313" key="2">
    <source>
        <dbReference type="Proteomes" id="UP001249291"/>
    </source>
</evidence>
<dbReference type="EMBL" id="JAVIZQ010000001">
    <property type="protein sequence ID" value="MDR6142303.1"/>
    <property type="molecule type" value="Genomic_DNA"/>
</dbReference>